<dbReference type="Proteomes" id="UP000198649">
    <property type="component" value="Unassembled WGS sequence"/>
</dbReference>
<sequence length="57" mass="6446">MRLMSQTESDWERRRRLAAIFGDALPDTTSDERDPGSAPREDASEAWLKAQVPPHHG</sequence>
<dbReference type="AlphaFoldDB" id="A0A1I3RS45"/>
<evidence type="ECO:0000256" key="1">
    <source>
        <dbReference type="SAM" id="MobiDB-lite"/>
    </source>
</evidence>
<name>A0A1I3RS45_9ACTN</name>
<keyword evidence="3" id="KW-1185">Reference proteome</keyword>
<gene>
    <name evidence="2" type="ORF">SAMN05216561_1354</name>
</gene>
<organism evidence="2 3">
    <name type="scientific">Nocardioides psychrotolerans</name>
    <dbReference type="NCBI Taxonomy" id="1005945"/>
    <lineage>
        <taxon>Bacteria</taxon>
        <taxon>Bacillati</taxon>
        <taxon>Actinomycetota</taxon>
        <taxon>Actinomycetes</taxon>
        <taxon>Propionibacteriales</taxon>
        <taxon>Nocardioidaceae</taxon>
        <taxon>Nocardioides</taxon>
    </lineage>
</organism>
<feature type="region of interest" description="Disordered" evidence="1">
    <location>
        <begin position="20"/>
        <end position="57"/>
    </location>
</feature>
<evidence type="ECO:0000313" key="2">
    <source>
        <dbReference type="EMBL" id="SFJ48026.1"/>
    </source>
</evidence>
<feature type="compositionally biased region" description="Basic and acidic residues" evidence="1">
    <location>
        <begin position="30"/>
        <end position="43"/>
    </location>
</feature>
<evidence type="ECO:0000313" key="3">
    <source>
        <dbReference type="Proteomes" id="UP000198649"/>
    </source>
</evidence>
<protein>
    <submittedName>
        <fullName evidence="2">Uncharacterized protein</fullName>
    </submittedName>
</protein>
<reference evidence="2 3" key="1">
    <citation type="submission" date="2016-10" db="EMBL/GenBank/DDBJ databases">
        <authorList>
            <person name="de Groot N.N."/>
        </authorList>
    </citation>
    <scope>NUCLEOTIDE SEQUENCE [LARGE SCALE GENOMIC DNA]</scope>
    <source>
        <strain evidence="2 3">CGMCC 1.11156</strain>
    </source>
</reference>
<dbReference type="EMBL" id="FOQG01000035">
    <property type="protein sequence ID" value="SFJ48026.1"/>
    <property type="molecule type" value="Genomic_DNA"/>
</dbReference>
<accession>A0A1I3RS45</accession>
<proteinExistence type="predicted"/>